<dbReference type="AlphaFoldDB" id="A0A3T1DAS9"/>
<proteinExistence type="inferred from homology"/>
<dbReference type="Pfam" id="PF01168">
    <property type="entry name" value="Ala_racemase_N"/>
    <property type="match status" value="1"/>
</dbReference>
<dbReference type="SUPFAM" id="SSF51419">
    <property type="entry name" value="PLP-binding barrel"/>
    <property type="match status" value="1"/>
</dbReference>
<dbReference type="Gene3D" id="2.40.37.20">
    <property type="entry name" value="D-serine dehydratase-like domain"/>
    <property type="match status" value="1"/>
</dbReference>
<dbReference type="CDD" id="cd06821">
    <property type="entry name" value="PLPDE_III_D-TA"/>
    <property type="match status" value="1"/>
</dbReference>
<reference evidence="4 5" key="1">
    <citation type="submission" date="2019-01" db="EMBL/GenBank/DDBJ databases">
        <title>Complete genome sequence of Cohnella hallensis HS21 isolated from Korean fir (Abies koreana) rhizospheric soil.</title>
        <authorList>
            <person name="Jiang L."/>
            <person name="Kang S.W."/>
            <person name="Kim S."/>
            <person name="Jung J."/>
            <person name="Kim C.Y."/>
            <person name="Kim D.H."/>
            <person name="Kim S.W."/>
            <person name="Lee J."/>
        </authorList>
    </citation>
    <scope>NUCLEOTIDE SEQUENCE [LARGE SCALE GENOMIC DNA]</scope>
    <source>
        <strain evidence="4 5">HS21</strain>
    </source>
</reference>
<feature type="domain" description="D-serine dehydratase-like" evidence="3">
    <location>
        <begin position="260"/>
        <end position="352"/>
    </location>
</feature>
<evidence type="ECO:0000313" key="4">
    <source>
        <dbReference type="EMBL" id="BBI35212.1"/>
    </source>
</evidence>
<name>A0A3T1DAS9_9BACL</name>
<dbReference type="KEGG" id="cohn:KCTCHS21_46110"/>
<dbReference type="InterPro" id="IPR042208">
    <property type="entry name" value="D-ser_dehydrat-like_sf"/>
</dbReference>
<keyword evidence="5" id="KW-1185">Reference proteome</keyword>
<dbReference type="GO" id="GO:0008721">
    <property type="term" value="F:D-serine ammonia-lyase activity"/>
    <property type="evidence" value="ECO:0007669"/>
    <property type="project" value="TreeGrafter"/>
</dbReference>
<dbReference type="InterPro" id="IPR051466">
    <property type="entry name" value="D-amino_acid_metab_enzyme"/>
</dbReference>
<organism evidence="4 5">
    <name type="scientific">Cohnella abietis</name>
    <dbReference type="NCBI Taxonomy" id="2507935"/>
    <lineage>
        <taxon>Bacteria</taxon>
        <taxon>Bacillati</taxon>
        <taxon>Bacillota</taxon>
        <taxon>Bacilli</taxon>
        <taxon>Bacillales</taxon>
        <taxon>Paenibacillaceae</taxon>
        <taxon>Cohnella</taxon>
    </lineage>
</organism>
<gene>
    <name evidence="4" type="ORF">KCTCHS21_46110</name>
</gene>
<dbReference type="Proteomes" id="UP000289856">
    <property type="component" value="Chromosome"/>
</dbReference>
<dbReference type="RefSeq" id="WP_130613677.1">
    <property type="nucleotide sequence ID" value="NZ_AP019400.1"/>
</dbReference>
<dbReference type="PANTHER" id="PTHR28004">
    <property type="entry name" value="ZGC:162816-RELATED"/>
    <property type="match status" value="1"/>
</dbReference>
<dbReference type="GO" id="GO:0036088">
    <property type="term" value="P:D-serine catabolic process"/>
    <property type="evidence" value="ECO:0007669"/>
    <property type="project" value="TreeGrafter"/>
</dbReference>
<protein>
    <submittedName>
        <fullName evidence="4">Threonine aldolase</fullName>
    </submittedName>
</protein>
<dbReference type="SMART" id="SM01119">
    <property type="entry name" value="D-ser_dehydrat"/>
    <property type="match status" value="1"/>
</dbReference>
<evidence type="ECO:0000313" key="5">
    <source>
        <dbReference type="Proteomes" id="UP000289856"/>
    </source>
</evidence>
<dbReference type="InterPro" id="IPR001608">
    <property type="entry name" value="Ala_racemase_N"/>
</dbReference>
<dbReference type="Pfam" id="PF14031">
    <property type="entry name" value="D-ser_dehydrat"/>
    <property type="match status" value="1"/>
</dbReference>
<evidence type="ECO:0000259" key="3">
    <source>
        <dbReference type="SMART" id="SM01119"/>
    </source>
</evidence>
<dbReference type="Gene3D" id="3.20.20.10">
    <property type="entry name" value="Alanine racemase"/>
    <property type="match status" value="1"/>
</dbReference>
<dbReference type="PANTHER" id="PTHR28004:SF2">
    <property type="entry name" value="D-SERINE DEHYDRATASE"/>
    <property type="match status" value="1"/>
</dbReference>
<sequence length="371" mass="41297">MDKAGYILNNTNSIITPALVCYKEIIEENTRKTIELAGGVDRLWPHVKTHKMSALVKLQQSLGITRFKCATLSEAEMVAQCGSEHILVAYPLVGPNILRFVELQKAYPESRFWAVGDDYDQLSKLAEASLNAGFLTRVLIDVNLGMDRTGVSLELVEDLFIKCAAISGLDVQGLHCFNGNFKISDHSLRQKEVDKTATMIFKIRSSLLSQHYNCHTIVVGSTPSIPCYTEYENIFLSPGTSFITDRGYSSMFKDLEFETGALVLTRVISRAAPGLFTLDLGYKSIAADPPGSRGIILGLEDAKQVIHCEEHWTFQMKPGDEDLTPEVGTLLYVFPTHICPTIALYPYAWVAEHGEITAQWEITARDRKITI</sequence>
<dbReference type="OrthoDB" id="1797229at2"/>
<dbReference type="EMBL" id="AP019400">
    <property type="protein sequence ID" value="BBI35212.1"/>
    <property type="molecule type" value="Genomic_DNA"/>
</dbReference>
<comment type="similarity">
    <text evidence="1">Belongs to the DSD1 family.</text>
</comment>
<keyword evidence="2" id="KW-0456">Lyase</keyword>
<dbReference type="InterPro" id="IPR029066">
    <property type="entry name" value="PLP-binding_barrel"/>
</dbReference>
<evidence type="ECO:0000256" key="1">
    <source>
        <dbReference type="ARBA" id="ARBA00005323"/>
    </source>
</evidence>
<accession>A0A3T1DAS9</accession>
<evidence type="ECO:0000256" key="2">
    <source>
        <dbReference type="ARBA" id="ARBA00023239"/>
    </source>
</evidence>
<dbReference type="InterPro" id="IPR026956">
    <property type="entry name" value="D-ser_dehydrat-like_dom"/>
</dbReference>